<dbReference type="PANTHER" id="PTHR42305">
    <property type="entry name" value="MEMBRANE PROTEIN RV1733C-RELATED"/>
    <property type="match status" value="1"/>
</dbReference>
<evidence type="ECO:0000256" key="2">
    <source>
        <dbReference type="SAM" id="Phobius"/>
    </source>
</evidence>
<dbReference type="PANTHER" id="PTHR42305:SF1">
    <property type="entry name" value="MEMBRANE PROTEIN RV1733C-RELATED"/>
    <property type="match status" value="1"/>
</dbReference>
<organism evidence="3 4">
    <name type="scientific">Streptomyces antimycoticus</name>
    <dbReference type="NCBI Taxonomy" id="68175"/>
    <lineage>
        <taxon>Bacteria</taxon>
        <taxon>Bacillati</taxon>
        <taxon>Actinomycetota</taxon>
        <taxon>Actinomycetes</taxon>
        <taxon>Kitasatosporales</taxon>
        <taxon>Streptomycetaceae</taxon>
        <taxon>Streptomyces</taxon>
        <taxon>Streptomyces violaceusniger group</taxon>
    </lineage>
</organism>
<name>A0A499UYQ2_9ACTN</name>
<dbReference type="EMBL" id="AP019620">
    <property type="protein sequence ID" value="BBJ45188.1"/>
    <property type="molecule type" value="Genomic_DNA"/>
</dbReference>
<evidence type="ECO:0000313" key="4">
    <source>
        <dbReference type="Proteomes" id="UP000463951"/>
    </source>
</evidence>
<protein>
    <submittedName>
        <fullName evidence="3">Uncharacterized protein</fullName>
    </submittedName>
</protein>
<gene>
    <name evidence="3" type="ORF">SSPO_079060</name>
</gene>
<feature type="transmembrane region" description="Helical" evidence="2">
    <location>
        <begin position="77"/>
        <end position="99"/>
    </location>
</feature>
<keyword evidence="2" id="KW-1133">Transmembrane helix</keyword>
<evidence type="ECO:0000313" key="3">
    <source>
        <dbReference type="EMBL" id="BBJ45188.1"/>
    </source>
</evidence>
<sequence>MRAVLLDDVPRNVAGDGTTSDRIAARVRWTDHDGFAHTDKALVDSGLKAGARTVVWTDGRDEITAEPPTPMDASVEAGALATVAALAFTGIAFGAGTLARWRLDRRRIDQWARTGTRSARGGATRPGGTRRVTGPNRTSTRVVPPS</sequence>
<proteinExistence type="predicted"/>
<accession>A0A499UYQ2</accession>
<reference evidence="3 4" key="1">
    <citation type="journal article" date="2020" name="Int. J. Syst. Evol. Microbiol.">
        <title>Reclassification of Streptomyces castelarensis and Streptomyces sporoclivatus as later heterotypic synonyms of Streptomyces antimycoticus.</title>
        <authorList>
            <person name="Komaki H."/>
            <person name="Tamura T."/>
        </authorList>
    </citation>
    <scope>NUCLEOTIDE SEQUENCE [LARGE SCALE GENOMIC DNA]</scope>
    <source>
        <strain evidence="3 4">NBRC 100767</strain>
    </source>
</reference>
<keyword evidence="2" id="KW-0472">Membrane</keyword>
<dbReference type="Proteomes" id="UP000463951">
    <property type="component" value="Chromosome"/>
</dbReference>
<keyword evidence="2" id="KW-0812">Transmembrane</keyword>
<feature type="region of interest" description="Disordered" evidence="1">
    <location>
        <begin position="112"/>
        <end position="146"/>
    </location>
</feature>
<dbReference type="InterPro" id="IPR039708">
    <property type="entry name" value="MT1774/Rv1733c-like"/>
</dbReference>
<evidence type="ECO:0000256" key="1">
    <source>
        <dbReference type="SAM" id="MobiDB-lite"/>
    </source>
</evidence>
<feature type="compositionally biased region" description="Low complexity" evidence="1">
    <location>
        <begin position="112"/>
        <end position="138"/>
    </location>
</feature>
<dbReference type="AlphaFoldDB" id="A0A499UYQ2"/>